<feature type="domain" description="Response regulatory" evidence="5">
    <location>
        <begin position="3"/>
        <end position="119"/>
    </location>
</feature>
<dbReference type="GO" id="GO:0006355">
    <property type="term" value="P:regulation of DNA-templated transcription"/>
    <property type="evidence" value="ECO:0007669"/>
    <property type="project" value="InterPro"/>
</dbReference>
<dbReference type="GO" id="GO:0000160">
    <property type="term" value="P:phosphorelay signal transduction system"/>
    <property type="evidence" value="ECO:0007669"/>
    <property type="project" value="InterPro"/>
</dbReference>
<dbReference type="InterPro" id="IPR000792">
    <property type="entry name" value="Tscrpt_reg_LuxR_C"/>
</dbReference>
<dbReference type="PROSITE" id="PS00622">
    <property type="entry name" value="HTH_LUXR_1"/>
    <property type="match status" value="1"/>
</dbReference>
<dbReference type="PROSITE" id="PS50043">
    <property type="entry name" value="HTH_LUXR_2"/>
    <property type="match status" value="1"/>
</dbReference>
<evidence type="ECO:0000313" key="6">
    <source>
        <dbReference type="EMBL" id="AXE17544.1"/>
    </source>
</evidence>
<evidence type="ECO:0000256" key="2">
    <source>
        <dbReference type="ARBA" id="ARBA00023125"/>
    </source>
</evidence>
<dbReference type="PROSITE" id="PS50110">
    <property type="entry name" value="RESPONSE_REGULATORY"/>
    <property type="match status" value="1"/>
</dbReference>
<dbReference type="SMART" id="SM00421">
    <property type="entry name" value="HTH_LUXR"/>
    <property type="match status" value="1"/>
</dbReference>
<dbReference type="KEGG" id="run:DR864_07260"/>
<protein>
    <submittedName>
        <fullName evidence="6">DNA-binding response regulator</fullName>
    </submittedName>
</protein>
<dbReference type="PANTHER" id="PTHR43214">
    <property type="entry name" value="TWO-COMPONENT RESPONSE REGULATOR"/>
    <property type="match status" value="1"/>
</dbReference>
<dbReference type="InterPro" id="IPR011006">
    <property type="entry name" value="CheY-like_superfamily"/>
</dbReference>
<keyword evidence="1 3" id="KW-0597">Phosphoprotein</keyword>
<dbReference type="CDD" id="cd06170">
    <property type="entry name" value="LuxR_C_like"/>
    <property type="match status" value="1"/>
</dbReference>
<dbReference type="InterPro" id="IPR001789">
    <property type="entry name" value="Sig_transdc_resp-reg_receiver"/>
</dbReference>
<dbReference type="InterPro" id="IPR058245">
    <property type="entry name" value="NreC/VraR/RcsB-like_REC"/>
</dbReference>
<evidence type="ECO:0000313" key="7">
    <source>
        <dbReference type="Proteomes" id="UP000251993"/>
    </source>
</evidence>
<dbReference type="CDD" id="cd17535">
    <property type="entry name" value="REC_NarL-like"/>
    <property type="match status" value="1"/>
</dbReference>
<dbReference type="OrthoDB" id="9797341at2"/>
<name>A0A344TFX3_9BACT</name>
<dbReference type="RefSeq" id="WP_114066329.1">
    <property type="nucleotide sequence ID" value="NZ_CP030850.1"/>
</dbReference>
<sequence>MIRVALFEDIKEIRELLSETIENSEGLFMTGAYANANDALKVMKRDRPDVVLMDIQMPGISGIEAVRTIKASFPEIQILMQTVFEDNARIFAAICAGASGYILKDASPERYLDAIIEVSQGGAPMSPVIARKVLTMFQGQNTAAPKEEYHELSPTEQKVLGCLVRGLSYKLIADECKISISTVNFHLKNIYRKLHVNSATEAISKALRQQLTSS</sequence>
<evidence type="ECO:0000256" key="3">
    <source>
        <dbReference type="PROSITE-ProRule" id="PRU00169"/>
    </source>
</evidence>
<evidence type="ECO:0000256" key="1">
    <source>
        <dbReference type="ARBA" id="ARBA00022553"/>
    </source>
</evidence>
<gene>
    <name evidence="6" type="ORF">DR864_07260</name>
</gene>
<dbReference type="EMBL" id="CP030850">
    <property type="protein sequence ID" value="AXE17544.1"/>
    <property type="molecule type" value="Genomic_DNA"/>
</dbReference>
<evidence type="ECO:0000259" key="4">
    <source>
        <dbReference type="PROSITE" id="PS50043"/>
    </source>
</evidence>
<reference evidence="6 7" key="1">
    <citation type="submission" date="2018-07" db="EMBL/GenBank/DDBJ databases">
        <title>Genome sequencing of Runella.</title>
        <authorList>
            <person name="Baek M.-G."/>
            <person name="Yi H."/>
        </authorList>
    </citation>
    <scope>NUCLEOTIDE SEQUENCE [LARGE SCALE GENOMIC DNA]</scope>
    <source>
        <strain evidence="6 7">HYN0085</strain>
    </source>
</reference>
<dbReference type="Pfam" id="PF00196">
    <property type="entry name" value="GerE"/>
    <property type="match status" value="1"/>
</dbReference>
<dbReference type="Gene3D" id="3.40.50.2300">
    <property type="match status" value="1"/>
</dbReference>
<dbReference type="InterPro" id="IPR039420">
    <property type="entry name" value="WalR-like"/>
</dbReference>
<proteinExistence type="predicted"/>
<dbReference type="SUPFAM" id="SSF52172">
    <property type="entry name" value="CheY-like"/>
    <property type="match status" value="1"/>
</dbReference>
<dbReference type="AlphaFoldDB" id="A0A344TFX3"/>
<organism evidence="6 7">
    <name type="scientific">Runella rosea</name>
    <dbReference type="NCBI Taxonomy" id="2259595"/>
    <lineage>
        <taxon>Bacteria</taxon>
        <taxon>Pseudomonadati</taxon>
        <taxon>Bacteroidota</taxon>
        <taxon>Cytophagia</taxon>
        <taxon>Cytophagales</taxon>
        <taxon>Spirosomataceae</taxon>
        <taxon>Runella</taxon>
    </lineage>
</organism>
<accession>A0A344TFX3</accession>
<dbReference type="GO" id="GO:0003677">
    <property type="term" value="F:DNA binding"/>
    <property type="evidence" value="ECO:0007669"/>
    <property type="project" value="UniProtKB-KW"/>
</dbReference>
<feature type="domain" description="HTH luxR-type" evidence="4">
    <location>
        <begin position="145"/>
        <end position="210"/>
    </location>
</feature>
<keyword evidence="2 6" id="KW-0238">DNA-binding</keyword>
<dbReference type="PRINTS" id="PR00038">
    <property type="entry name" value="HTHLUXR"/>
</dbReference>
<dbReference type="Pfam" id="PF00072">
    <property type="entry name" value="Response_reg"/>
    <property type="match status" value="1"/>
</dbReference>
<dbReference type="InterPro" id="IPR016032">
    <property type="entry name" value="Sig_transdc_resp-reg_C-effctor"/>
</dbReference>
<evidence type="ECO:0000259" key="5">
    <source>
        <dbReference type="PROSITE" id="PS50110"/>
    </source>
</evidence>
<feature type="modified residue" description="4-aspartylphosphate" evidence="3">
    <location>
        <position position="54"/>
    </location>
</feature>
<dbReference type="Proteomes" id="UP000251993">
    <property type="component" value="Chromosome"/>
</dbReference>
<keyword evidence="7" id="KW-1185">Reference proteome</keyword>
<dbReference type="SUPFAM" id="SSF46894">
    <property type="entry name" value="C-terminal effector domain of the bipartite response regulators"/>
    <property type="match status" value="1"/>
</dbReference>
<dbReference type="SMART" id="SM00448">
    <property type="entry name" value="REC"/>
    <property type="match status" value="1"/>
</dbReference>